<accession>A0A0N5AG47</accession>
<dbReference type="Proteomes" id="UP000046393">
    <property type="component" value="Unplaced"/>
</dbReference>
<organism evidence="1 2">
    <name type="scientific">Syphacia muris</name>
    <dbReference type="NCBI Taxonomy" id="451379"/>
    <lineage>
        <taxon>Eukaryota</taxon>
        <taxon>Metazoa</taxon>
        <taxon>Ecdysozoa</taxon>
        <taxon>Nematoda</taxon>
        <taxon>Chromadorea</taxon>
        <taxon>Rhabditida</taxon>
        <taxon>Spirurina</taxon>
        <taxon>Oxyuridomorpha</taxon>
        <taxon>Oxyuroidea</taxon>
        <taxon>Oxyuridae</taxon>
        <taxon>Syphacia</taxon>
    </lineage>
</organism>
<proteinExistence type="predicted"/>
<protein>
    <submittedName>
        <fullName evidence="2">TSPc domain-containing protein</fullName>
    </submittedName>
</protein>
<keyword evidence="1" id="KW-1185">Reference proteome</keyword>
<dbReference type="STRING" id="451379.A0A0N5AG47"/>
<name>A0A0N5AG47_9BILA</name>
<evidence type="ECO:0000313" key="2">
    <source>
        <dbReference type="WBParaSite" id="SMUV_0000327701-mRNA-1"/>
    </source>
</evidence>
<dbReference type="WBParaSite" id="SMUV_0000327701-mRNA-1">
    <property type="protein sequence ID" value="SMUV_0000327701-mRNA-1"/>
    <property type="gene ID" value="SMUV_0000327701"/>
</dbReference>
<evidence type="ECO:0000313" key="1">
    <source>
        <dbReference type="Proteomes" id="UP000046393"/>
    </source>
</evidence>
<reference evidence="2" key="1">
    <citation type="submission" date="2017-02" db="UniProtKB">
        <authorList>
            <consortium name="WormBaseParasite"/>
        </authorList>
    </citation>
    <scope>IDENTIFICATION</scope>
</reference>
<sequence>MKNISRYQLKLQKRALFRALENEQPTTTSTASPNDVLIKLIRDSLSLPKSSESGQNSKVSSKIDTGGSSFNRLVLISEEPGVFGTPILKKFNRRGLDWSDGDLKLVNIDGNGFFGSNLTTHDKSANIPVKSWLNVANVLLNTYNQLIPNRYK</sequence>
<dbReference type="AlphaFoldDB" id="A0A0N5AG47"/>